<evidence type="ECO:0000313" key="1">
    <source>
        <dbReference type="EMBL" id="OUY08199.1"/>
    </source>
</evidence>
<dbReference type="EMBL" id="NEXX01000001">
    <property type="protein sequence ID" value="OUY08199.1"/>
    <property type="molecule type" value="Genomic_DNA"/>
</dbReference>
<evidence type="ECO:0000313" key="2">
    <source>
        <dbReference type="Proteomes" id="UP000196536"/>
    </source>
</evidence>
<dbReference type="OrthoDB" id="6709045at2"/>
<reference evidence="1 2" key="1">
    <citation type="submission" date="2017-05" db="EMBL/GenBank/DDBJ databases">
        <title>Acinetobacter populi ANC 5415 (= PBJ7), whole genome shotgun sequencing project.</title>
        <authorList>
            <person name="Nemec A."/>
            <person name="Radolfova-Krizova L."/>
        </authorList>
    </citation>
    <scope>NUCLEOTIDE SEQUENCE [LARGE SCALE GENOMIC DNA]</scope>
    <source>
        <strain evidence="1 2">PBJ7</strain>
    </source>
</reference>
<dbReference type="RefSeq" id="WP_087618835.1">
    <property type="nucleotide sequence ID" value="NZ_NEXX01000001.1"/>
</dbReference>
<dbReference type="Proteomes" id="UP000196536">
    <property type="component" value="Unassembled WGS sequence"/>
</dbReference>
<proteinExistence type="predicted"/>
<protein>
    <submittedName>
        <fullName evidence="1">Uncharacterized protein</fullName>
    </submittedName>
</protein>
<accession>A0A1Z9Z179</accession>
<keyword evidence="2" id="KW-1185">Reference proteome</keyword>
<sequence>MSNNSRSLSPELSEKLHDLKKVRLSTLSNKVIQRGGKTQRQESFKHALVELNQSFEDYLSQAITLRFQLHPGQAKKVRFKKDRIRILKQHGIDYLQIDGAETAQVLLLITQSIVFEDAVVTPDLNDVFPFWKEGYPMVQFDNTYTILAEDIQLHFEALIDTLLAH</sequence>
<gene>
    <name evidence="1" type="ORF">CAP51_00830</name>
</gene>
<dbReference type="AlphaFoldDB" id="A0A1Z9Z179"/>
<name>A0A1Z9Z179_9GAMM</name>
<comment type="caution">
    <text evidence="1">The sequence shown here is derived from an EMBL/GenBank/DDBJ whole genome shotgun (WGS) entry which is preliminary data.</text>
</comment>
<organism evidence="1 2">
    <name type="scientific">Acinetobacter populi</name>
    <dbReference type="NCBI Taxonomy" id="1582270"/>
    <lineage>
        <taxon>Bacteria</taxon>
        <taxon>Pseudomonadati</taxon>
        <taxon>Pseudomonadota</taxon>
        <taxon>Gammaproteobacteria</taxon>
        <taxon>Moraxellales</taxon>
        <taxon>Moraxellaceae</taxon>
        <taxon>Acinetobacter</taxon>
    </lineage>
</organism>